<dbReference type="AlphaFoldDB" id="A0A9L0R0D9"/>
<evidence type="ECO:0000313" key="2">
    <source>
        <dbReference type="Proteomes" id="UP000002281"/>
    </source>
</evidence>
<organism evidence="1 2">
    <name type="scientific">Equus caballus</name>
    <name type="common">Horse</name>
    <dbReference type="NCBI Taxonomy" id="9796"/>
    <lineage>
        <taxon>Eukaryota</taxon>
        <taxon>Metazoa</taxon>
        <taxon>Chordata</taxon>
        <taxon>Craniata</taxon>
        <taxon>Vertebrata</taxon>
        <taxon>Euteleostomi</taxon>
        <taxon>Mammalia</taxon>
        <taxon>Eutheria</taxon>
        <taxon>Laurasiatheria</taxon>
        <taxon>Perissodactyla</taxon>
        <taxon>Equidae</taxon>
        <taxon>Equus</taxon>
    </lineage>
</organism>
<dbReference type="PANTHER" id="PTHR43143">
    <property type="entry name" value="METALLOPHOSPHOESTERASE, CALCINEURIN SUPERFAMILY"/>
    <property type="match status" value="1"/>
</dbReference>
<accession>A0A9L0R0D9</accession>
<sequence>MSTAEARGVFHRARGRTLDAFPSEKEREWKGPFYFIQGADPQFGLMKAWSTGECDSGGDEWGQETRLTEQAVRAVNRLNPKPKFFVLCGDLVHAMPGLKSRRIGWVWDHLEPLPSVNPHRLATEFPGGRLSGLTRTLLPYR</sequence>
<name>A0A9L0R0D9_HORSE</name>
<evidence type="ECO:0008006" key="3">
    <source>
        <dbReference type="Google" id="ProtNLM"/>
    </source>
</evidence>
<dbReference type="Proteomes" id="UP000002281">
    <property type="component" value="Unplaced"/>
</dbReference>
<dbReference type="InterPro" id="IPR029052">
    <property type="entry name" value="Metallo-depent_PP-like"/>
</dbReference>
<dbReference type="PANTHER" id="PTHR43143:SF1">
    <property type="entry name" value="SERINE_THREONINE-PROTEIN PHOSPHATASE CPPED1"/>
    <property type="match status" value="1"/>
</dbReference>
<reference evidence="1" key="3">
    <citation type="submission" date="2025-09" db="UniProtKB">
        <authorList>
            <consortium name="Ensembl"/>
        </authorList>
    </citation>
    <scope>IDENTIFICATION</scope>
    <source>
        <strain evidence="1">Thoroughbred</strain>
    </source>
</reference>
<dbReference type="SUPFAM" id="SSF56300">
    <property type="entry name" value="Metallo-dependent phosphatases"/>
    <property type="match status" value="1"/>
</dbReference>
<gene>
    <name evidence="1" type="primary">LOC111772263</name>
    <name evidence="1" type="synonym">CPPED1</name>
</gene>
<dbReference type="OrthoDB" id="45007at2759"/>
<reference evidence="1" key="2">
    <citation type="submission" date="2025-08" db="UniProtKB">
        <authorList>
            <consortium name="Ensembl"/>
        </authorList>
    </citation>
    <scope>IDENTIFICATION</scope>
    <source>
        <strain evidence="1">Thoroughbred</strain>
    </source>
</reference>
<protein>
    <recommendedName>
        <fullName evidence="3">Calcineurin-like phosphoesterase domain-containing protein</fullName>
    </recommendedName>
</protein>
<dbReference type="Ensembl" id="ENSECAT00000133841.1">
    <property type="protein sequence ID" value="ENSECAP00000055852.1"/>
    <property type="gene ID" value="ENSECAG00000033523.2"/>
</dbReference>
<dbReference type="InterPro" id="IPR051918">
    <property type="entry name" value="STPP_CPPED1"/>
</dbReference>
<reference evidence="1" key="1">
    <citation type="journal article" date="2009" name="Science">
        <title>Genome sequence, comparative analysis, and population genetics of the domestic horse.</title>
        <authorList>
            <consortium name="Broad Institute Genome Sequencing Platform"/>
            <consortium name="Broad Institute Whole Genome Assembly Team"/>
            <person name="Wade C.M."/>
            <person name="Giulotto E."/>
            <person name="Sigurdsson S."/>
            <person name="Zoli M."/>
            <person name="Gnerre S."/>
            <person name="Imsland F."/>
            <person name="Lear T.L."/>
            <person name="Adelson D.L."/>
            <person name="Bailey E."/>
            <person name="Bellone R.R."/>
            <person name="Bloecker H."/>
            <person name="Distl O."/>
            <person name="Edgar R.C."/>
            <person name="Garber M."/>
            <person name="Leeb T."/>
            <person name="Mauceli E."/>
            <person name="MacLeod J.N."/>
            <person name="Penedo M.C.T."/>
            <person name="Raison J.M."/>
            <person name="Sharpe T."/>
            <person name="Vogel J."/>
            <person name="Andersson L."/>
            <person name="Antczak D.F."/>
            <person name="Biagi T."/>
            <person name="Binns M.M."/>
            <person name="Chowdhary B.P."/>
            <person name="Coleman S.J."/>
            <person name="Della Valle G."/>
            <person name="Fryc S."/>
            <person name="Guerin G."/>
            <person name="Hasegawa T."/>
            <person name="Hill E.W."/>
            <person name="Jurka J."/>
            <person name="Kiialainen A."/>
            <person name="Lindgren G."/>
            <person name="Liu J."/>
            <person name="Magnani E."/>
            <person name="Mickelson J.R."/>
            <person name="Murray J."/>
            <person name="Nergadze S.G."/>
            <person name="Onofrio R."/>
            <person name="Pedroni S."/>
            <person name="Piras M.F."/>
            <person name="Raudsepp T."/>
            <person name="Rocchi M."/>
            <person name="Roeed K.H."/>
            <person name="Ryder O.A."/>
            <person name="Searle S."/>
            <person name="Skow L."/>
            <person name="Swinburne J.E."/>
            <person name="Syvaenen A.C."/>
            <person name="Tozaki T."/>
            <person name="Valberg S.J."/>
            <person name="Vaudin M."/>
            <person name="White J.R."/>
            <person name="Zody M.C."/>
            <person name="Lander E.S."/>
            <person name="Lindblad-Toh K."/>
        </authorList>
    </citation>
    <scope>NUCLEOTIDE SEQUENCE [LARGE SCALE GENOMIC DNA]</scope>
    <source>
        <strain evidence="1">Thoroughbred</strain>
    </source>
</reference>
<evidence type="ECO:0000313" key="1">
    <source>
        <dbReference type="Ensembl" id="ENSECAP00000055852.1"/>
    </source>
</evidence>
<dbReference type="GeneTree" id="ENSGT00940000165640"/>
<keyword evidence="2" id="KW-1185">Reference proteome</keyword>
<proteinExistence type="predicted"/>